<evidence type="ECO:0000256" key="1">
    <source>
        <dbReference type="ARBA" id="ARBA00022679"/>
    </source>
</evidence>
<comment type="caution">
    <text evidence="7">The sequence shown here is derived from an EMBL/GenBank/DDBJ whole genome shotgun (WGS) entry which is preliminary data.</text>
</comment>
<keyword evidence="4 5" id="KW-0067">ATP-binding</keyword>
<keyword evidence="8" id="KW-1185">Reference proteome</keyword>
<accession>A0A8H4EVK0</accession>
<dbReference type="PANTHER" id="PTHR44329">
    <property type="entry name" value="SERINE/THREONINE-PROTEIN KINASE TNNI3K-RELATED"/>
    <property type="match status" value="1"/>
</dbReference>
<evidence type="ECO:0000313" key="7">
    <source>
        <dbReference type="EMBL" id="KAF0559892.1"/>
    </source>
</evidence>
<reference evidence="7 8" key="1">
    <citation type="journal article" date="2019" name="Environ. Microbiol.">
        <title>At the nexus of three kingdoms: the genome of the mycorrhizal fungus Gigaspora margarita provides insights into plant, endobacterial and fungal interactions.</title>
        <authorList>
            <person name="Venice F."/>
            <person name="Ghignone S."/>
            <person name="Salvioli di Fossalunga A."/>
            <person name="Amselem J."/>
            <person name="Novero M."/>
            <person name="Xianan X."/>
            <person name="Sedzielewska Toro K."/>
            <person name="Morin E."/>
            <person name="Lipzen A."/>
            <person name="Grigoriev I.V."/>
            <person name="Henrissat B."/>
            <person name="Martin F.M."/>
            <person name="Bonfante P."/>
        </authorList>
    </citation>
    <scope>NUCLEOTIDE SEQUENCE [LARGE SCALE GENOMIC DNA]</scope>
    <source>
        <strain evidence="7 8">BEG34</strain>
    </source>
</reference>
<protein>
    <submittedName>
        <fullName evidence="7">Kinase-like protein</fullName>
    </submittedName>
</protein>
<dbReference type="Gene3D" id="1.10.510.10">
    <property type="entry name" value="Transferase(Phosphotransferase) domain 1"/>
    <property type="match status" value="1"/>
</dbReference>
<dbReference type="PRINTS" id="PR00109">
    <property type="entry name" value="TYRKINASE"/>
</dbReference>
<dbReference type="AlphaFoldDB" id="A0A8H4EVK0"/>
<dbReference type="InterPro" id="IPR051681">
    <property type="entry name" value="Ser/Thr_Kinases-Pseudokinases"/>
</dbReference>
<dbReference type="Pfam" id="PF07714">
    <property type="entry name" value="PK_Tyr_Ser-Thr"/>
    <property type="match status" value="1"/>
</dbReference>
<evidence type="ECO:0000256" key="4">
    <source>
        <dbReference type="ARBA" id="ARBA00022840"/>
    </source>
</evidence>
<gene>
    <name evidence="7" type="ORF">F8M41_004407</name>
</gene>
<organism evidence="7 8">
    <name type="scientific">Gigaspora margarita</name>
    <dbReference type="NCBI Taxonomy" id="4874"/>
    <lineage>
        <taxon>Eukaryota</taxon>
        <taxon>Fungi</taxon>
        <taxon>Fungi incertae sedis</taxon>
        <taxon>Mucoromycota</taxon>
        <taxon>Glomeromycotina</taxon>
        <taxon>Glomeromycetes</taxon>
        <taxon>Diversisporales</taxon>
        <taxon>Gigasporaceae</taxon>
        <taxon>Gigaspora</taxon>
    </lineage>
</organism>
<dbReference type="InterPro" id="IPR017441">
    <property type="entry name" value="Protein_kinase_ATP_BS"/>
</dbReference>
<sequence>MSEKYPKWLREEQDKGNIVVFEHTLFRNINFIGKGGFGLISSADYDGVKIALKSLKTKEATREFVNELKQLRTIKFHPNVNQFYGITIDPKTDDLMLVLEFANEGNLREYLQSKWHDNVFKISLNEIIKIANQITLGLMRLHESNIIHCDLHPKNILKNNDRFLIADFGLARKINDSFVSSFTTSHGAPAYIDPQCHINPAKKRDAKSDVYSLGIIFWELTSGIASFESSINGVAICVQILQGYREDTIPGTPFNFSELYKNCWDINPQNRPTTKEILTAIEKISEETVVEEFITNKNRKTIPILTRNGTSNLFSVGPSVQMLNEPSLKNLKKSSSNELIELKAQGLICYEANNYEGSLNFFKPNNAVALRSRGQTLD</sequence>
<dbReference type="GO" id="GO:0005524">
    <property type="term" value="F:ATP binding"/>
    <property type="evidence" value="ECO:0007669"/>
    <property type="project" value="UniProtKB-UniRule"/>
</dbReference>
<evidence type="ECO:0000313" key="8">
    <source>
        <dbReference type="Proteomes" id="UP000439903"/>
    </source>
</evidence>
<keyword evidence="3 7" id="KW-0418">Kinase</keyword>
<dbReference type="PROSITE" id="PS00107">
    <property type="entry name" value="PROTEIN_KINASE_ATP"/>
    <property type="match status" value="1"/>
</dbReference>
<feature type="domain" description="Protein kinase" evidence="6">
    <location>
        <begin position="26"/>
        <end position="294"/>
    </location>
</feature>
<dbReference type="InterPro" id="IPR001245">
    <property type="entry name" value="Ser-Thr/Tyr_kinase_cat_dom"/>
</dbReference>
<evidence type="ECO:0000256" key="3">
    <source>
        <dbReference type="ARBA" id="ARBA00022777"/>
    </source>
</evidence>
<dbReference type="EMBL" id="WTPW01000015">
    <property type="protein sequence ID" value="KAF0559892.1"/>
    <property type="molecule type" value="Genomic_DNA"/>
</dbReference>
<dbReference type="PANTHER" id="PTHR44329:SF288">
    <property type="entry name" value="MITOGEN-ACTIVATED PROTEIN KINASE KINASE KINASE 20"/>
    <property type="match status" value="1"/>
</dbReference>
<dbReference type="SUPFAM" id="SSF56112">
    <property type="entry name" value="Protein kinase-like (PK-like)"/>
    <property type="match status" value="1"/>
</dbReference>
<keyword evidence="1" id="KW-0808">Transferase</keyword>
<evidence type="ECO:0000256" key="5">
    <source>
        <dbReference type="PROSITE-ProRule" id="PRU10141"/>
    </source>
</evidence>
<name>A0A8H4EVK0_GIGMA</name>
<dbReference type="InterPro" id="IPR011009">
    <property type="entry name" value="Kinase-like_dom_sf"/>
</dbReference>
<keyword evidence="2 5" id="KW-0547">Nucleotide-binding</keyword>
<dbReference type="OrthoDB" id="6718656at2759"/>
<feature type="binding site" evidence="5">
    <location>
        <position position="53"/>
    </location>
    <ligand>
        <name>ATP</name>
        <dbReference type="ChEBI" id="CHEBI:30616"/>
    </ligand>
</feature>
<dbReference type="InterPro" id="IPR000719">
    <property type="entry name" value="Prot_kinase_dom"/>
</dbReference>
<dbReference type="PROSITE" id="PS50011">
    <property type="entry name" value="PROTEIN_KINASE_DOM"/>
    <property type="match status" value="1"/>
</dbReference>
<dbReference type="Proteomes" id="UP000439903">
    <property type="component" value="Unassembled WGS sequence"/>
</dbReference>
<dbReference type="GO" id="GO:0004674">
    <property type="term" value="F:protein serine/threonine kinase activity"/>
    <property type="evidence" value="ECO:0007669"/>
    <property type="project" value="TreeGrafter"/>
</dbReference>
<evidence type="ECO:0000256" key="2">
    <source>
        <dbReference type="ARBA" id="ARBA00022741"/>
    </source>
</evidence>
<evidence type="ECO:0000259" key="6">
    <source>
        <dbReference type="PROSITE" id="PS50011"/>
    </source>
</evidence>
<proteinExistence type="predicted"/>